<keyword evidence="3" id="KW-0808">Transferase</keyword>
<sequence>MGQAVTRLPGHPGPESPVVDLRRSRSRHRTRQRSLSKARADDARGWLKTSPQPNSPESRRPGKRKSLPKVNHDSTREPIEEILSTAPPKSRRAGRRRSRSASRIDGVQERLKSTLRDRSSDFIGTRRRRNWRPSVPDNLSRESYRVAAAAAATALSSRRHQIEGNQDPYSRRARSYERDSRWHKDDRLNQSRRERNNNRRERRSAILYPESSQHIPYRSKPKASIHVEAIELTNAPSKKDCIVCTNSRSLRHFPKRPPTAGCTHEINTCKSCLRSWIQSEFESKMFDQIGCPECAIQMQYEDIQEFAPSQVFRRYDRLSTKATLEAIPGFRWCMAKNCKSGQVHEEATPRFRCLACKASHCIAHNIPWHKGETCAEYDYRTDGKIKKAENEASRKLIKETAKKCPGCKWYIQKNYGCDHMTCSKCKHEFCWVCLAPYKPIRDQGNQMHREDCEYRMQWVGPPVLG</sequence>
<evidence type="ECO:0000256" key="9">
    <source>
        <dbReference type="PROSITE-ProRule" id="PRU00175"/>
    </source>
</evidence>
<dbReference type="InterPro" id="IPR001841">
    <property type="entry name" value="Znf_RING"/>
</dbReference>
<evidence type="ECO:0000256" key="8">
    <source>
        <dbReference type="ARBA" id="ARBA00022833"/>
    </source>
</evidence>
<feature type="compositionally biased region" description="Basic residues" evidence="10">
    <location>
        <begin position="24"/>
        <end position="36"/>
    </location>
</feature>
<evidence type="ECO:0000256" key="6">
    <source>
        <dbReference type="ARBA" id="ARBA00022771"/>
    </source>
</evidence>
<evidence type="ECO:0000256" key="2">
    <source>
        <dbReference type="ARBA" id="ARBA00012251"/>
    </source>
</evidence>
<evidence type="ECO:0000256" key="5">
    <source>
        <dbReference type="ARBA" id="ARBA00022737"/>
    </source>
</evidence>
<feature type="domain" description="RING-type" evidence="11">
    <location>
        <begin position="241"/>
        <end position="294"/>
    </location>
</feature>
<feature type="compositionally biased region" description="Basic residues" evidence="10">
    <location>
        <begin position="89"/>
        <end position="100"/>
    </location>
</feature>
<dbReference type="EMBL" id="ML986578">
    <property type="protein sequence ID" value="KAF2270912.1"/>
    <property type="molecule type" value="Genomic_DNA"/>
</dbReference>
<evidence type="ECO:0000313" key="13">
    <source>
        <dbReference type="EMBL" id="KAF2270912.1"/>
    </source>
</evidence>
<accession>A0A9P4NCT6</accession>
<dbReference type="GO" id="GO:0061630">
    <property type="term" value="F:ubiquitin protein ligase activity"/>
    <property type="evidence" value="ECO:0007669"/>
    <property type="project" value="UniProtKB-EC"/>
</dbReference>
<protein>
    <recommendedName>
        <fullName evidence="2">RBR-type E3 ubiquitin transferase</fullName>
        <ecNumber evidence="2">2.3.2.31</ecNumber>
    </recommendedName>
</protein>
<dbReference type="PANTHER" id="PTHR11685">
    <property type="entry name" value="RBR FAMILY RING FINGER AND IBR DOMAIN-CONTAINING"/>
    <property type="match status" value="1"/>
</dbReference>
<comment type="catalytic activity">
    <reaction evidence="1">
        <text>[E2 ubiquitin-conjugating enzyme]-S-ubiquitinyl-L-cysteine + [acceptor protein]-L-lysine = [E2 ubiquitin-conjugating enzyme]-L-cysteine + [acceptor protein]-N(6)-ubiquitinyl-L-lysine.</text>
        <dbReference type="EC" id="2.3.2.31"/>
    </reaction>
</comment>
<feature type="compositionally biased region" description="Basic and acidic residues" evidence="10">
    <location>
        <begin position="106"/>
        <end position="120"/>
    </location>
</feature>
<dbReference type="Pfam" id="PF01485">
    <property type="entry name" value="IBR"/>
    <property type="match status" value="1"/>
</dbReference>
<evidence type="ECO:0000259" key="12">
    <source>
        <dbReference type="PROSITE" id="PS51873"/>
    </source>
</evidence>
<dbReference type="CDD" id="cd20336">
    <property type="entry name" value="Rcat_RBR"/>
    <property type="match status" value="1"/>
</dbReference>
<dbReference type="InterPro" id="IPR013083">
    <property type="entry name" value="Znf_RING/FYVE/PHD"/>
</dbReference>
<evidence type="ECO:0000259" key="11">
    <source>
        <dbReference type="PROSITE" id="PS50089"/>
    </source>
</evidence>
<comment type="caution">
    <text evidence="13">The sequence shown here is derived from an EMBL/GenBank/DDBJ whole genome shotgun (WGS) entry which is preliminary data.</text>
</comment>
<dbReference type="PROSITE" id="PS50089">
    <property type="entry name" value="ZF_RING_2"/>
    <property type="match status" value="1"/>
</dbReference>
<dbReference type="InterPro" id="IPR044066">
    <property type="entry name" value="TRIAD_supradom"/>
</dbReference>
<organism evidence="13 14">
    <name type="scientific">Lojkania enalia</name>
    <dbReference type="NCBI Taxonomy" id="147567"/>
    <lineage>
        <taxon>Eukaryota</taxon>
        <taxon>Fungi</taxon>
        <taxon>Dikarya</taxon>
        <taxon>Ascomycota</taxon>
        <taxon>Pezizomycotina</taxon>
        <taxon>Dothideomycetes</taxon>
        <taxon>Pleosporomycetidae</taxon>
        <taxon>Pleosporales</taxon>
        <taxon>Pleosporales incertae sedis</taxon>
        <taxon>Lojkania</taxon>
    </lineage>
</organism>
<evidence type="ECO:0000256" key="1">
    <source>
        <dbReference type="ARBA" id="ARBA00001798"/>
    </source>
</evidence>
<dbReference type="GO" id="GO:0008270">
    <property type="term" value="F:zinc ion binding"/>
    <property type="evidence" value="ECO:0007669"/>
    <property type="project" value="UniProtKB-KW"/>
</dbReference>
<gene>
    <name evidence="13" type="ORF">CC78DRAFT_5996</name>
</gene>
<dbReference type="PROSITE" id="PS00518">
    <property type="entry name" value="ZF_RING_1"/>
    <property type="match status" value="1"/>
</dbReference>
<dbReference type="SMART" id="SM00647">
    <property type="entry name" value="IBR"/>
    <property type="match status" value="2"/>
</dbReference>
<keyword evidence="7" id="KW-0833">Ubl conjugation pathway</keyword>
<dbReference type="Gene3D" id="1.20.120.1750">
    <property type="match status" value="1"/>
</dbReference>
<evidence type="ECO:0000256" key="4">
    <source>
        <dbReference type="ARBA" id="ARBA00022723"/>
    </source>
</evidence>
<dbReference type="OrthoDB" id="1431934at2759"/>
<keyword evidence="4" id="KW-0479">Metal-binding</keyword>
<keyword evidence="6 9" id="KW-0863">Zinc-finger</keyword>
<reference evidence="14" key="1">
    <citation type="journal article" date="2020" name="Stud. Mycol.">
        <title>101 Dothideomycetes genomes: A test case for predicting lifestyles and emergence of pathogens.</title>
        <authorList>
            <person name="Haridas S."/>
            <person name="Albert R."/>
            <person name="Binder M."/>
            <person name="Bloem J."/>
            <person name="LaButti K."/>
            <person name="Salamov A."/>
            <person name="Andreopoulos B."/>
            <person name="Baker S."/>
            <person name="Barry K."/>
            <person name="Bills G."/>
            <person name="Bluhm B."/>
            <person name="Cannon C."/>
            <person name="Castanera R."/>
            <person name="Culley D."/>
            <person name="Daum C."/>
            <person name="Ezra D."/>
            <person name="Gonzalez J."/>
            <person name="Henrissat B."/>
            <person name="Kuo A."/>
            <person name="Liang C."/>
            <person name="Lipzen A."/>
            <person name="Lutzoni F."/>
            <person name="Magnuson J."/>
            <person name="Mondo S."/>
            <person name="Nolan M."/>
            <person name="Ohm R."/>
            <person name="Pangilinan J."/>
            <person name="Park H.-J."/>
            <person name="Ramirez L."/>
            <person name="Alfaro M."/>
            <person name="Sun H."/>
            <person name="Tritt A."/>
            <person name="Yoshinaga Y."/>
            <person name="Zwiers L.-H."/>
            <person name="Turgeon B."/>
            <person name="Goodwin S."/>
            <person name="Spatafora J."/>
            <person name="Crous P."/>
            <person name="Grigoriev I."/>
        </authorList>
    </citation>
    <scope>NUCLEOTIDE SEQUENCE [LARGE SCALE GENOMIC DNA]</scope>
    <source>
        <strain evidence="14">CBS 304.66</strain>
    </source>
</reference>
<dbReference type="Gene3D" id="3.30.40.10">
    <property type="entry name" value="Zinc/RING finger domain, C3HC4 (zinc finger)"/>
    <property type="match status" value="1"/>
</dbReference>
<dbReference type="GO" id="GO:0016567">
    <property type="term" value="P:protein ubiquitination"/>
    <property type="evidence" value="ECO:0007669"/>
    <property type="project" value="InterPro"/>
</dbReference>
<keyword evidence="8" id="KW-0862">Zinc</keyword>
<dbReference type="Pfam" id="PF22191">
    <property type="entry name" value="IBR_1"/>
    <property type="match status" value="1"/>
</dbReference>
<feature type="compositionally biased region" description="Basic and acidic residues" evidence="10">
    <location>
        <begin position="174"/>
        <end position="199"/>
    </location>
</feature>
<keyword evidence="14" id="KW-1185">Reference proteome</keyword>
<keyword evidence="5" id="KW-0677">Repeat</keyword>
<feature type="region of interest" description="Disordered" evidence="10">
    <location>
        <begin position="155"/>
        <end position="206"/>
    </location>
</feature>
<dbReference type="AlphaFoldDB" id="A0A9P4NCT6"/>
<evidence type="ECO:0000256" key="10">
    <source>
        <dbReference type="SAM" id="MobiDB-lite"/>
    </source>
</evidence>
<dbReference type="EC" id="2.3.2.31" evidence="2"/>
<dbReference type="InterPro" id="IPR017907">
    <property type="entry name" value="Znf_RING_CS"/>
</dbReference>
<dbReference type="CDD" id="cd20335">
    <property type="entry name" value="BRcat_RBR"/>
    <property type="match status" value="1"/>
</dbReference>
<name>A0A9P4NCT6_9PLEO</name>
<proteinExistence type="predicted"/>
<dbReference type="Proteomes" id="UP000800093">
    <property type="component" value="Unassembled WGS sequence"/>
</dbReference>
<dbReference type="InterPro" id="IPR031127">
    <property type="entry name" value="E3_UB_ligase_RBR"/>
</dbReference>
<evidence type="ECO:0000256" key="7">
    <source>
        <dbReference type="ARBA" id="ARBA00022786"/>
    </source>
</evidence>
<evidence type="ECO:0000313" key="14">
    <source>
        <dbReference type="Proteomes" id="UP000800093"/>
    </source>
</evidence>
<dbReference type="SUPFAM" id="SSF57850">
    <property type="entry name" value="RING/U-box"/>
    <property type="match status" value="3"/>
</dbReference>
<feature type="compositionally biased region" description="Basic and acidic residues" evidence="10">
    <location>
        <begin position="70"/>
        <end position="79"/>
    </location>
</feature>
<feature type="region of interest" description="Disordered" evidence="10">
    <location>
        <begin position="1"/>
        <end position="121"/>
    </location>
</feature>
<evidence type="ECO:0000256" key="3">
    <source>
        <dbReference type="ARBA" id="ARBA00022679"/>
    </source>
</evidence>
<feature type="domain" description="RING-type" evidence="12">
    <location>
        <begin position="237"/>
        <end position="456"/>
    </location>
</feature>
<dbReference type="InterPro" id="IPR002867">
    <property type="entry name" value="IBR_dom"/>
</dbReference>
<dbReference type="PROSITE" id="PS51873">
    <property type="entry name" value="TRIAD"/>
    <property type="match status" value="1"/>
</dbReference>